<gene>
    <name evidence="1" type="ORF">ACI1P1_05090</name>
</gene>
<keyword evidence="1" id="KW-0418">Kinase</keyword>
<name>A0ACC7NT93_9BACL</name>
<dbReference type="Proteomes" id="UP001631969">
    <property type="component" value="Unassembled WGS sequence"/>
</dbReference>
<accession>A0ACC7NT93</accession>
<keyword evidence="2" id="KW-1185">Reference proteome</keyword>
<dbReference type="EMBL" id="JBJURJ010000003">
    <property type="protein sequence ID" value="MFM9327675.1"/>
    <property type="molecule type" value="Genomic_DNA"/>
</dbReference>
<evidence type="ECO:0000313" key="1">
    <source>
        <dbReference type="EMBL" id="MFM9327675.1"/>
    </source>
</evidence>
<protein>
    <submittedName>
        <fullName evidence="1">Sensor histidine kinase</fullName>
    </submittedName>
</protein>
<keyword evidence="1" id="KW-0808">Transferase</keyword>
<sequence length="422" mass="47620">MFNKLHNRFLLMNMVIITFIMLVAFGTIYTITYRNTQNEIRMELYRQAEAQAKGGGGGGGGRREPGRELGGAGERAREGIEPAHERSLSFSVRTDEKWAIVDKNTRFTSLSEAFYDEAVKYASQKPETFGQFSLEGARWAYSVSGNSKGYSIVFMDVTAQRKILVNLIYTFSFVALFMLGVIYAVSHYFARRSIAPVKEAFEKQRQFIADASHELKTPLTVISTNADVVLQNGEDTVKQQEKWLLRIKSETERMKKLTNDLLYLTEMDDGRSLPLHVPFDWSEAVESVALSMEAVIYETGLTLEYDIEPGISVTGNKEQLKQVVLILLDNAVKYNRPQGWVRLQLCRLQGRVQLAVSNTGAGILQEHLDKIFDRFYRADPSRSRQHGGYGLGLAIAASIVQQHRGEINAKSNPQETSFYVVL</sequence>
<reference evidence="1" key="1">
    <citation type="submission" date="2024-12" db="EMBL/GenBank/DDBJ databases">
        <authorList>
            <person name="Wu N."/>
        </authorList>
    </citation>
    <scope>NUCLEOTIDE SEQUENCE</scope>
    <source>
        <strain evidence="1">P15</strain>
    </source>
</reference>
<evidence type="ECO:0000313" key="2">
    <source>
        <dbReference type="Proteomes" id="UP001631969"/>
    </source>
</evidence>
<comment type="caution">
    <text evidence="1">The sequence shown here is derived from an EMBL/GenBank/DDBJ whole genome shotgun (WGS) entry which is preliminary data.</text>
</comment>
<proteinExistence type="predicted"/>
<organism evidence="1 2">
    <name type="scientific">Paenibacillus mesotrionivorans</name>
    <dbReference type="NCBI Taxonomy" id="3160968"/>
    <lineage>
        <taxon>Bacteria</taxon>
        <taxon>Bacillati</taxon>
        <taxon>Bacillota</taxon>
        <taxon>Bacilli</taxon>
        <taxon>Bacillales</taxon>
        <taxon>Paenibacillaceae</taxon>
        <taxon>Paenibacillus</taxon>
    </lineage>
</organism>